<dbReference type="GO" id="GO:0005524">
    <property type="term" value="F:ATP binding"/>
    <property type="evidence" value="ECO:0007669"/>
    <property type="project" value="InterPro"/>
</dbReference>
<dbReference type="InterPro" id="IPR003439">
    <property type="entry name" value="ABC_transporter-like_ATP-bd"/>
</dbReference>
<dbReference type="GO" id="GO:0016020">
    <property type="term" value="C:membrane"/>
    <property type="evidence" value="ECO:0007669"/>
    <property type="project" value="InterPro"/>
</dbReference>
<dbReference type="Proteomes" id="UP000053660">
    <property type="component" value="Unassembled WGS sequence"/>
</dbReference>
<dbReference type="SUPFAM" id="SSF52540">
    <property type="entry name" value="P-loop containing nucleoside triphosphate hydrolases"/>
    <property type="match status" value="1"/>
</dbReference>
<dbReference type="InterPro" id="IPR027417">
    <property type="entry name" value="P-loop_NTPase"/>
</dbReference>
<gene>
    <name evidence="2" type="ORF">OESDEN_02873</name>
</gene>
<protein>
    <recommendedName>
        <fullName evidence="1">ABC transporter domain-containing protein</fullName>
    </recommendedName>
</protein>
<dbReference type="GO" id="GO:0005319">
    <property type="term" value="F:lipid transporter activity"/>
    <property type="evidence" value="ECO:0007669"/>
    <property type="project" value="TreeGrafter"/>
</dbReference>
<dbReference type="InterPro" id="IPR026082">
    <property type="entry name" value="ABCA"/>
</dbReference>
<dbReference type="GO" id="GO:0016887">
    <property type="term" value="F:ATP hydrolysis activity"/>
    <property type="evidence" value="ECO:0007669"/>
    <property type="project" value="InterPro"/>
</dbReference>
<feature type="domain" description="ABC transporter" evidence="1">
    <location>
        <begin position="4"/>
        <end position="35"/>
    </location>
</feature>
<dbReference type="PANTHER" id="PTHR19229">
    <property type="entry name" value="ATP-BINDING CASSETTE TRANSPORTER SUBFAMILY A ABCA"/>
    <property type="match status" value="1"/>
</dbReference>
<evidence type="ECO:0000259" key="1">
    <source>
        <dbReference type="Pfam" id="PF00005"/>
    </source>
</evidence>
<dbReference type="PANTHER" id="PTHR19229:SF151">
    <property type="entry name" value="ABC TRANSPORTER DOMAIN-CONTAINING PROTEIN"/>
    <property type="match status" value="1"/>
</dbReference>
<reference evidence="2 3" key="1">
    <citation type="submission" date="2014-03" db="EMBL/GenBank/DDBJ databases">
        <title>Draft genome of the hookworm Oesophagostomum dentatum.</title>
        <authorList>
            <person name="Mitreva M."/>
        </authorList>
    </citation>
    <scope>NUCLEOTIDE SEQUENCE [LARGE SCALE GENOMIC DNA]</scope>
    <source>
        <strain evidence="2 3">OD-Hann</strain>
    </source>
</reference>
<proteinExistence type="predicted"/>
<evidence type="ECO:0000313" key="3">
    <source>
        <dbReference type="Proteomes" id="UP000053660"/>
    </source>
</evidence>
<dbReference type="Gene3D" id="3.40.50.300">
    <property type="entry name" value="P-loop containing nucleotide triphosphate hydrolases"/>
    <property type="match status" value="1"/>
</dbReference>
<accession>A0A0B1TM64</accession>
<keyword evidence="3" id="KW-1185">Reference proteome</keyword>
<name>A0A0B1TM64_OESDE</name>
<dbReference type="GO" id="GO:0140359">
    <property type="term" value="F:ABC-type transporter activity"/>
    <property type="evidence" value="ECO:0007669"/>
    <property type="project" value="InterPro"/>
</dbReference>
<organism evidence="2 3">
    <name type="scientific">Oesophagostomum dentatum</name>
    <name type="common">Nodular worm</name>
    <dbReference type="NCBI Taxonomy" id="61180"/>
    <lineage>
        <taxon>Eukaryota</taxon>
        <taxon>Metazoa</taxon>
        <taxon>Ecdysozoa</taxon>
        <taxon>Nematoda</taxon>
        <taxon>Chromadorea</taxon>
        <taxon>Rhabditida</taxon>
        <taxon>Rhabditina</taxon>
        <taxon>Rhabditomorpha</taxon>
        <taxon>Strongyloidea</taxon>
        <taxon>Strongylidae</taxon>
        <taxon>Oesophagostomum</taxon>
    </lineage>
</organism>
<sequence>MPKAGKLSGGEKRKLCLAMAFIGGSELIMLDEPTAGMDPQSRVFVKKLVEEKKNPGKRSSSKSSTSQDLAVILTTHYLDEAEAMGDYVYIMYMGHSLCSGTTHFLKTKFAPGIILNVVFSQNASREAVEATNKPTREKLIRPCQADP</sequence>
<dbReference type="OrthoDB" id="416154at2759"/>
<evidence type="ECO:0000313" key="2">
    <source>
        <dbReference type="EMBL" id="KHJ97146.1"/>
    </source>
</evidence>
<dbReference type="Pfam" id="PF00005">
    <property type="entry name" value="ABC_tran"/>
    <property type="match status" value="1"/>
</dbReference>
<dbReference type="EMBL" id="KN549507">
    <property type="protein sequence ID" value="KHJ97146.1"/>
    <property type="molecule type" value="Genomic_DNA"/>
</dbReference>
<dbReference type="AlphaFoldDB" id="A0A0B1TM64"/>